<dbReference type="EMBL" id="SRPR01000791">
    <property type="protein sequence ID" value="KAG5950595.1"/>
    <property type="molecule type" value="Genomic_DNA"/>
</dbReference>
<keyword evidence="3" id="KW-1185">Reference proteome</keyword>
<reference evidence="2 3" key="1">
    <citation type="journal article" date="2020" name="bioRxiv">
        <title>Whole genome comparisons of ergot fungi reveals the divergence and evolution of species within the genus Claviceps are the result of varying mechanisms driving genome evolution and host range expansion.</title>
        <authorList>
            <person name="Wyka S.A."/>
            <person name="Mondo S.J."/>
            <person name="Liu M."/>
            <person name="Dettman J."/>
            <person name="Nalam V."/>
            <person name="Broders K.D."/>
        </authorList>
    </citation>
    <scope>NUCLEOTIDE SEQUENCE [LARGE SCALE GENOMIC DNA]</scope>
    <source>
        <strain evidence="2 3">LM583</strain>
    </source>
</reference>
<evidence type="ECO:0000313" key="3">
    <source>
        <dbReference type="Proteomes" id="UP000742024"/>
    </source>
</evidence>
<sequence length="202" mass="23048">MVVITGFLIHCERQRTSEPWEFEGDDVGVAMVEIWSSGKVLPAQVAGVRETHATDRDGEPAESGTHDADGEFAESEIDDGNQPIIQREQLSCKGLPRLMPWPSLLDLTHRKQLTDDWSTLCVVCKVNGKKLRNHHHWSECDSMQGGKKKMNDAFDFLHDIKFDKFVHCKWCYRPQVICEIWNRRVNQQGLVAFNKQCQAPSA</sequence>
<gene>
    <name evidence="2" type="ORF">E4U57_007555</name>
</gene>
<feature type="compositionally biased region" description="Basic and acidic residues" evidence="1">
    <location>
        <begin position="49"/>
        <end position="69"/>
    </location>
</feature>
<dbReference type="Proteomes" id="UP000742024">
    <property type="component" value="Unassembled WGS sequence"/>
</dbReference>
<protein>
    <submittedName>
        <fullName evidence="2">Uncharacterized protein</fullName>
    </submittedName>
</protein>
<comment type="caution">
    <text evidence="2">The sequence shown here is derived from an EMBL/GenBank/DDBJ whole genome shotgun (WGS) entry which is preliminary data.</text>
</comment>
<organism evidence="2 3">
    <name type="scientific">Claviceps arundinis</name>
    <dbReference type="NCBI Taxonomy" id="1623583"/>
    <lineage>
        <taxon>Eukaryota</taxon>
        <taxon>Fungi</taxon>
        <taxon>Dikarya</taxon>
        <taxon>Ascomycota</taxon>
        <taxon>Pezizomycotina</taxon>
        <taxon>Sordariomycetes</taxon>
        <taxon>Hypocreomycetidae</taxon>
        <taxon>Hypocreales</taxon>
        <taxon>Clavicipitaceae</taxon>
        <taxon>Claviceps</taxon>
    </lineage>
</organism>
<evidence type="ECO:0000256" key="1">
    <source>
        <dbReference type="SAM" id="MobiDB-lite"/>
    </source>
</evidence>
<evidence type="ECO:0000313" key="2">
    <source>
        <dbReference type="EMBL" id="KAG5950595.1"/>
    </source>
</evidence>
<feature type="region of interest" description="Disordered" evidence="1">
    <location>
        <begin position="49"/>
        <end position="77"/>
    </location>
</feature>
<name>A0ABQ7P4G1_9HYPO</name>
<accession>A0ABQ7P4G1</accession>
<proteinExistence type="predicted"/>